<evidence type="ECO:0000313" key="1">
    <source>
        <dbReference type="EMBL" id="VDC42974.1"/>
    </source>
</evidence>
<evidence type="ECO:0000313" key="2">
    <source>
        <dbReference type="Proteomes" id="UP000280759"/>
    </source>
</evidence>
<dbReference type="AlphaFoldDB" id="A0A3P5YAD3"/>
<dbReference type="Proteomes" id="UP000280759">
    <property type="component" value="Unassembled WGS sequence"/>
</dbReference>
<name>A0A3P5YAD3_STRCB</name>
<accession>A0A3P5YAD3</accession>
<dbReference type="InterPro" id="IPR027417">
    <property type="entry name" value="P-loop_NTPase"/>
</dbReference>
<dbReference type="Gene3D" id="3.40.50.300">
    <property type="entry name" value="P-loop containing nucleotide triphosphate hydrolases"/>
    <property type="match status" value="1"/>
</dbReference>
<dbReference type="SUPFAM" id="SSF52540">
    <property type="entry name" value="P-loop containing nucleoside triphosphate hydrolases"/>
    <property type="match status" value="1"/>
</dbReference>
<keyword evidence="2" id="KW-1185">Reference proteome</keyword>
<organism evidence="1 2">
    <name type="scientific">Streptococcus canis</name>
    <dbReference type="NCBI Taxonomy" id="1329"/>
    <lineage>
        <taxon>Bacteria</taxon>
        <taxon>Bacillati</taxon>
        <taxon>Bacillota</taxon>
        <taxon>Bacilli</taxon>
        <taxon>Lactobacillales</taxon>
        <taxon>Streptococcaceae</taxon>
        <taxon>Streptococcus</taxon>
    </lineage>
</organism>
<dbReference type="EMBL" id="UXEP01000020">
    <property type="protein sequence ID" value="VDC42974.1"/>
    <property type="molecule type" value="Genomic_DNA"/>
</dbReference>
<proteinExistence type="predicted"/>
<evidence type="ECO:0008006" key="3">
    <source>
        <dbReference type="Google" id="ProtNLM"/>
    </source>
</evidence>
<protein>
    <recommendedName>
        <fullName evidence="3">Shikimate kinase</fullName>
    </recommendedName>
</protein>
<gene>
    <name evidence="1" type="ORF">FMV2238Y02_14530</name>
</gene>
<reference evidence="1 2" key="1">
    <citation type="submission" date="2018-10" db="EMBL/GenBank/DDBJ databases">
        <authorList>
            <consortium name="Molecular Microbiology and Infection Unit (UMMI)"/>
            <person name="Machado M."/>
        </authorList>
    </citation>
    <scope>NUCLEOTIDE SEQUENCE [LARGE SCALE GENOMIC DNA]</scope>
    <source>
        <strain evidence="1">FMV2238.02</strain>
    </source>
</reference>
<sequence>MEKEMNLIIIGAQASGKMTIGQEIAKQTGMILFHNHDSIDFVLRFMPWSQESTALIERLRFNFFETFAKTGQEMIFTIVIDFNDPNDVAFLEKSQAVFQSYNQEVLFVELETDVNERLKRNRTENRLKYKPLKRNIEWSEQDIRSTMDYALFNPSEPPHMLTHYHKINNSHLTAAETAQLIIQKMTHIKEN</sequence>